<evidence type="ECO:0000259" key="10">
    <source>
        <dbReference type="PROSITE" id="PS50137"/>
    </source>
</evidence>
<evidence type="ECO:0000256" key="5">
    <source>
        <dbReference type="ARBA" id="ARBA00022759"/>
    </source>
</evidence>
<reference evidence="12 13" key="1">
    <citation type="submission" date="2020-08" db="EMBL/GenBank/DDBJ databases">
        <title>Plant Genome Project.</title>
        <authorList>
            <person name="Zhang R.-G."/>
        </authorList>
    </citation>
    <scope>NUCLEOTIDE SEQUENCE [LARGE SCALE GENOMIC DNA]</scope>
    <source>
        <tissue evidence="12">Rhizome</tissue>
    </source>
</reference>
<evidence type="ECO:0000313" key="12">
    <source>
        <dbReference type="EMBL" id="KAG6476313.1"/>
    </source>
</evidence>
<dbReference type="Pfam" id="PF00035">
    <property type="entry name" value="dsrm"/>
    <property type="match status" value="1"/>
</dbReference>
<dbReference type="PROSITE" id="PS50137">
    <property type="entry name" value="DS_RBD"/>
    <property type="match status" value="1"/>
</dbReference>
<dbReference type="GO" id="GO:0004525">
    <property type="term" value="F:ribonuclease III activity"/>
    <property type="evidence" value="ECO:0007669"/>
    <property type="project" value="InterPro"/>
</dbReference>
<feature type="domain" description="DRBM" evidence="10">
    <location>
        <begin position="200"/>
        <end position="265"/>
    </location>
</feature>
<evidence type="ECO:0000259" key="11">
    <source>
        <dbReference type="PROSITE" id="PS50142"/>
    </source>
</evidence>
<protein>
    <submittedName>
        <fullName evidence="12">Uncharacterized protein</fullName>
    </submittedName>
</protein>
<dbReference type="InterPro" id="IPR014720">
    <property type="entry name" value="dsRBD_dom"/>
</dbReference>
<dbReference type="GO" id="GO:0030422">
    <property type="term" value="P:siRNA processing"/>
    <property type="evidence" value="ECO:0007669"/>
    <property type="project" value="TreeGrafter"/>
</dbReference>
<dbReference type="PROSITE" id="PS00517">
    <property type="entry name" value="RNASE_3_1"/>
    <property type="match status" value="1"/>
</dbReference>
<dbReference type="InterPro" id="IPR000999">
    <property type="entry name" value="RNase_III_dom"/>
</dbReference>
<dbReference type="Proteomes" id="UP000734854">
    <property type="component" value="Unassembled WGS sequence"/>
</dbReference>
<evidence type="ECO:0000256" key="4">
    <source>
        <dbReference type="ARBA" id="ARBA00022723"/>
    </source>
</evidence>
<gene>
    <name evidence="12" type="ORF">ZIOFF_065552</name>
</gene>
<dbReference type="SMART" id="SM00358">
    <property type="entry name" value="DSRM"/>
    <property type="match status" value="1"/>
</dbReference>
<dbReference type="GO" id="GO:0046872">
    <property type="term" value="F:metal ion binding"/>
    <property type="evidence" value="ECO:0007669"/>
    <property type="project" value="UniProtKB-KW"/>
</dbReference>
<evidence type="ECO:0000256" key="1">
    <source>
        <dbReference type="ARBA" id="ARBA00001936"/>
    </source>
</evidence>
<evidence type="ECO:0000256" key="9">
    <source>
        <dbReference type="PROSITE-ProRule" id="PRU00266"/>
    </source>
</evidence>
<dbReference type="CDD" id="cd00593">
    <property type="entry name" value="RIBOc"/>
    <property type="match status" value="1"/>
</dbReference>
<dbReference type="OrthoDB" id="416741at2759"/>
<keyword evidence="13" id="KW-1185">Reference proteome</keyword>
<dbReference type="EMBL" id="JACMSC010000018">
    <property type="protein sequence ID" value="KAG6476313.1"/>
    <property type="molecule type" value="Genomic_DNA"/>
</dbReference>
<keyword evidence="3" id="KW-0540">Nuclease</keyword>
<dbReference type="AlphaFoldDB" id="A0A8J5KD86"/>
<evidence type="ECO:0000256" key="8">
    <source>
        <dbReference type="ARBA" id="ARBA00022884"/>
    </source>
</evidence>
<evidence type="ECO:0000256" key="6">
    <source>
        <dbReference type="ARBA" id="ARBA00022801"/>
    </source>
</evidence>
<sequence length="273" mass="30164">MENDGAAAEAAEAAVAGEEHCGPLSSVAEIEGLLGYTFRDPSLLTEALTHGSHPDRPSYQRLEFVGDAVLGLAFTKFLYFSDPSLGSGKLTVLRSANLSTEKLARVAVRHQLYRYLRRHSTALDQLVVEFTDSVMAEREEEIGELSYGGSNNKARKVLADMVESIAAAVYIDCNFDLELVWKIFRVIMEPIITMENMNEHPVTILYEFYQKQKQGKRPEFEYSTDGLLHTANAVVDGVVIGTGVSPQKRIAKLNAARDALQKMSEMEADLSSI</sequence>
<dbReference type="PANTHER" id="PTHR14950:SF49">
    <property type="entry name" value="RIBONUCLEASE 3-LIKE PROTEIN 2-RELATED"/>
    <property type="match status" value="1"/>
</dbReference>
<dbReference type="FunFam" id="1.10.1520.10:FF:000004">
    <property type="entry name" value="Endoribonuclease dicer-like 1"/>
    <property type="match status" value="1"/>
</dbReference>
<keyword evidence="5" id="KW-0255">Endonuclease</keyword>
<evidence type="ECO:0000256" key="2">
    <source>
        <dbReference type="ARBA" id="ARBA00001946"/>
    </source>
</evidence>
<accession>A0A8J5KD86</accession>
<keyword evidence="4" id="KW-0479">Metal-binding</keyword>
<dbReference type="PROSITE" id="PS50142">
    <property type="entry name" value="RNASE_3_2"/>
    <property type="match status" value="1"/>
</dbReference>
<comment type="caution">
    <text evidence="12">The sequence shown here is derived from an EMBL/GenBank/DDBJ whole genome shotgun (WGS) entry which is preliminary data.</text>
</comment>
<dbReference type="GO" id="GO:0005634">
    <property type="term" value="C:nucleus"/>
    <property type="evidence" value="ECO:0007669"/>
    <property type="project" value="TreeGrafter"/>
</dbReference>
<keyword evidence="6" id="KW-0378">Hydrolase</keyword>
<comment type="cofactor">
    <cofactor evidence="2">
        <name>Mg(2+)</name>
        <dbReference type="ChEBI" id="CHEBI:18420"/>
    </cofactor>
</comment>
<evidence type="ECO:0000256" key="7">
    <source>
        <dbReference type="ARBA" id="ARBA00022842"/>
    </source>
</evidence>
<comment type="cofactor">
    <cofactor evidence="1">
        <name>Mn(2+)</name>
        <dbReference type="ChEBI" id="CHEBI:29035"/>
    </cofactor>
</comment>
<dbReference type="GO" id="GO:0005737">
    <property type="term" value="C:cytoplasm"/>
    <property type="evidence" value="ECO:0007669"/>
    <property type="project" value="TreeGrafter"/>
</dbReference>
<dbReference type="PANTHER" id="PTHR14950">
    <property type="entry name" value="DICER-RELATED"/>
    <property type="match status" value="1"/>
</dbReference>
<feature type="domain" description="RNase III" evidence="11">
    <location>
        <begin position="27"/>
        <end position="174"/>
    </location>
</feature>
<dbReference type="GO" id="GO:0003723">
    <property type="term" value="F:RNA binding"/>
    <property type="evidence" value="ECO:0007669"/>
    <property type="project" value="UniProtKB-UniRule"/>
</dbReference>
<dbReference type="Pfam" id="PF00636">
    <property type="entry name" value="Ribonuclease_3"/>
    <property type="match status" value="1"/>
</dbReference>
<dbReference type="SMART" id="SM00535">
    <property type="entry name" value="RIBOc"/>
    <property type="match status" value="1"/>
</dbReference>
<organism evidence="12 13">
    <name type="scientific">Zingiber officinale</name>
    <name type="common">Ginger</name>
    <name type="synonym">Amomum zingiber</name>
    <dbReference type="NCBI Taxonomy" id="94328"/>
    <lineage>
        <taxon>Eukaryota</taxon>
        <taxon>Viridiplantae</taxon>
        <taxon>Streptophyta</taxon>
        <taxon>Embryophyta</taxon>
        <taxon>Tracheophyta</taxon>
        <taxon>Spermatophyta</taxon>
        <taxon>Magnoliopsida</taxon>
        <taxon>Liliopsida</taxon>
        <taxon>Zingiberales</taxon>
        <taxon>Zingiberaceae</taxon>
        <taxon>Zingiber</taxon>
    </lineage>
</organism>
<proteinExistence type="predicted"/>
<keyword evidence="8 9" id="KW-0694">RNA-binding</keyword>
<evidence type="ECO:0000256" key="3">
    <source>
        <dbReference type="ARBA" id="ARBA00022722"/>
    </source>
</evidence>
<keyword evidence="7" id="KW-0460">Magnesium</keyword>
<name>A0A8J5KD86_ZINOF</name>
<evidence type="ECO:0000313" key="13">
    <source>
        <dbReference type="Proteomes" id="UP000734854"/>
    </source>
</evidence>